<evidence type="ECO:0000313" key="11">
    <source>
        <dbReference type="Proteomes" id="UP001295740"/>
    </source>
</evidence>
<feature type="domain" description="Glucose-methanol-choline oxidoreductase N-terminal" evidence="8">
    <location>
        <begin position="37"/>
        <end position="349"/>
    </location>
</feature>
<comment type="similarity">
    <text evidence="2">Belongs to the GMC oxidoreductase family.</text>
</comment>
<dbReference type="EMBL" id="CAUWAG010000013">
    <property type="protein sequence ID" value="CAJ2509874.1"/>
    <property type="molecule type" value="Genomic_DNA"/>
</dbReference>
<dbReference type="InterPro" id="IPR027424">
    <property type="entry name" value="Glucose_Oxidase_domain_2"/>
</dbReference>
<proteinExistence type="inferred from homology"/>
<dbReference type="AlphaFoldDB" id="A0AAI8YM83"/>
<dbReference type="PIRSF" id="PIRSF000137">
    <property type="entry name" value="Alcohol_oxidase"/>
    <property type="match status" value="1"/>
</dbReference>
<evidence type="ECO:0000256" key="5">
    <source>
        <dbReference type="ARBA" id="ARBA00023002"/>
    </source>
</evidence>
<keyword evidence="7" id="KW-0732">Signal</keyword>
<sequence length="567" mass="61098">MFYATLVCSVAAALLFLSPTCATIVTNDTSVATNQTFDYVIVGAGLAGITVGNKLSGAGNSVLIIEAGPDPRWNPAVYNAEERGNLDGYCNWQYPAYDDEGNTLDWTIDSGMCIGGGTSINGLMWYRPTEAELNKLETLGNPGWNWESLEPYMIAAERNHPPDDIQIAQGAGYDPSRHGYSGAINVSFPTPMRIPTVQSRFKAALPRIFPGLTIGNDLSNRSPTVSASSSWTIWYDPASGKNRRSSAADGLLWAEDQWRERLTVLTNHRVDRVIFDKKLAATGVAFSAGPERPPSVVHAIKEVILAAGALQSAPVLERSGIGSKAVLERAGIQQLVDLPGVGANLNDQPGTGTSALVREAYWNNTGIIDDRILFAPEISLVGLDEVWGADATSYTSALTSIEGLESRAQALVSVGAAANIEGAKHILNTTIDLIVNSDQPVAEFIGESYPTILFAAFWPSMPLSRGHVHINDSYPFSTPVITPRLLTDSFDQEIAVAIARRSRALFASDVFEYVVENAYYDPPIGPNGTDAEYLEWYKSTAYGASHWIGSTAMMPRDLGGVVDSNLK</sequence>
<dbReference type="InterPro" id="IPR000172">
    <property type="entry name" value="GMC_OxRdtase_N"/>
</dbReference>
<evidence type="ECO:0000256" key="2">
    <source>
        <dbReference type="ARBA" id="ARBA00010790"/>
    </source>
</evidence>
<organism evidence="10 11">
    <name type="scientific">Anthostomella pinea</name>
    <dbReference type="NCBI Taxonomy" id="933095"/>
    <lineage>
        <taxon>Eukaryota</taxon>
        <taxon>Fungi</taxon>
        <taxon>Dikarya</taxon>
        <taxon>Ascomycota</taxon>
        <taxon>Pezizomycotina</taxon>
        <taxon>Sordariomycetes</taxon>
        <taxon>Xylariomycetidae</taxon>
        <taxon>Xylariales</taxon>
        <taxon>Xylariaceae</taxon>
        <taxon>Anthostomella</taxon>
    </lineage>
</organism>
<feature type="binding site" evidence="6">
    <location>
        <position position="270"/>
    </location>
    <ligand>
        <name>FAD</name>
        <dbReference type="ChEBI" id="CHEBI:57692"/>
    </ligand>
</feature>
<dbReference type="Pfam" id="PF00732">
    <property type="entry name" value="GMC_oxred_N"/>
    <property type="match status" value="1"/>
</dbReference>
<gene>
    <name evidence="10" type="ORF">KHLLAP_LOCUS10342</name>
</gene>
<dbReference type="InterPro" id="IPR007867">
    <property type="entry name" value="GMC_OxRtase_C"/>
</dbReference>
<accession>A0AAI8YM83</accession>
<evidence type="ECO:0000256" key="7">
    <source>
        <dbReference type="SAM" id="SignalP"/>
    </source>
</evidence>
<comment type="caution">
    <text evidence="10">The sequence shown here is derived from an EMBL/GenBank/DDBJ whole genome shotgun (WGS) entry which is preliminary data.</text>
</comment>
<dbReference type="PANTHER" id="PTHR11552:SF201">
    <property type="entry name" value="GLUCOSE-METHANOL-CHOLINE OXIDOREDUCTASE N-TERMINAL DOMAIN-CONTAINING PROTEIN"/>
    <property type="match status" value="1"/>
</dbReference>
<keyword evidence="3" id="KW-0285">Flavoprotein</keyword>
<comment type="cofactor">
    <cofactor evidence="1 6">
        <name>FAD</name>
        <dbReference type="ChEBI" id="CHEBI:57692"/>
    </cofactor>
</comment>
<dbReference type="Gene3D" id="3.30.560.10">
    <property type="entry name" value="Glucose Oxidase, domain 3"/>
    <property type="match status" value="1"/>
</dbReference>
<evidence type="ECO:0000313" key="10">
    <source>
        <dbReference type="EMBL" id="CAJ2509874.1"/>
    </source>
</evidence>
<evidence type="ECO:0000256" key="3">
    <source>
        <dbReference type="ARBA" id="ARBA00022630"/>
    </source>
</evidence>
<dbReference type="SUPFAM" id="SSF51905">
    <property type="entry name" value="FAD/NAD(P)-binding domain"/>
    <property type="match status" value="1"/>
</dbReference>
<dbReference type="Gene3D" id="4.10.450.10">
    <property type="entry name" value="Glucose Oxidase, domain 2"/>
    <property type="match status" value="1"/>
</dbReference>
<evidence type="ECO:0000259" key="9">
    <source>
        <dbReference type="Pfam" id="PF05199"/>
    </source>
</evidence>
<reference evidence="10" key="1">
    <citation type="submission" date="2023-10" db="EMBL/GenBank/DDBJ databases">
        <authorList>
            <person name="Hackl T."/>
        </authorList>
    </citation>
    <scope>NUCLEOTIDE SEQUENCE</scope>
</reference>
<evidence type="ECO:0000256" key="6">
    <source>
        <dbReference type="PIRSR" id="PIRSR000137-2"/>
    </source>
</evidence>
<dbReference type="GO" id="GO:0050660">
    <property type="term" value="F:flavin adenine dinucleotide binding"/>
    <property type="evidence" value="ECO:0007669"/>
    <property type="project" value="InterPro"/>
</dbReference>
<dbReference type="PANTHER" id="PTHR11552">
    <property type="entry name" value="GLUCOSE-METHANOL-CHOLINE GMC OXIDOREDUCTASE"/>
    <property type="match status" value="1"/>
</dbReference>
<feature type="domain" description="Glucose-methanol-choline oxidoreductase C-terminal" evidence="9">
    <location>
        <begin position="462"/>
        <end position="567"/>
    </location>
</feature>
<dbReference type="GO" id="GO:0016614">
    <property type="term" value="F:oxidoreductase activity, acting on CH-OH group of donors"/>
    <property type="evidence" value="ECO:0007669"/>
    <property type="project" value="InterPro"/>
</dbReference>
<feature type="chain" id="PRO_5042558803" evidence="7">
    <location>
        <begin position="23"/>
        <end position="567"/>
    </location>
</feature>
<protein>
    <submittedName>
        <fullName evidence="10">Uu.00g057740.m01.CDS01</fullName>
    </submittedName>
</protein>
<keyword evidence="4 6" id="KW-0274">FAD</keyword>
<feature type="signal peptide" evidence="7">
    <location>
        <begin position="1"/>
        <end position="22"/>
    </location>
</feature>
<dbReference type="SUPFAM" id="SSF54373">
    <property type="entry name" value="FAD-linked reductases, C-terminal domain"/>
    <property type="match status" value="1"/>
</dbReference>
<dbReference type="Gene3D" id="3.50.50.60">
    <property type="entry name" value="FAD/NAD(P)-binding domain"/>
    <property type="match status" value="1"/>
</dbReference>
<dbReference type="Pfam" id="PF05199">
    <property type="entry name" value="GMC_oxred_C"/>
    <property type="match status" value="1"/>
</dbReference>
<evidence type="ECO:0000259" key="8">
    <source>
        <dbReference type="Pfam" id="PF00732"/>
    </source>
</evidence>
<dbReference type="InterPro" id="IPR012132">
    <property type="entry name" value="GMC_OxRdtase"/>
</dbReference>
<name>A0AAI8YM83_9PEZI</name>
<keyword evidence="11" id="KW-1185">Reference proteome</keyword>
<evidence type="ECO:0000256" key="1">
    <source>
        <dbReference type="ARBA" id="ARBA00001974"/>
    </source>
</evidence>
<evidence type="ECO:0000256" key="4">
    <source>
        <dbReference type="ARBA" id="ARBA00022827"/>
    </source>
</evidence>
<dbReference type="Proteomes" id="UP001295740">
    <property type="component" value="Unassembled WGS sequence"/>
</dbReference>
<keyword evidence="5" id="KW-0560">Oxidoreductase</keyword>
<dbReference type="InterPro" id="IPR036188">
    <property type="entry name" value="FAD/NAD-bd_sf"/>
</dbReference>